<evidence type="ECO:0000313" key="2">
    <source>
        <dbReference type="Proteomes" id="UP001500363"/>
    </source>
</evidence>
<keyword evidence="2" id="KW-1185">Reference proteome</keyword>
<name>A0ABN2BUE0_9ACTN</name>
<accession>A0ABN2BUE0</accession>
<comment type="caution">
    <text evidence="1">The sequence shown here is derived from an EMBL/GenBank/DDBJ whole genome shotgun (WGS) entry which is preliminary data.</text>
</comment>
<dbReference type="Proteomes" id="UP001500363">
    <property type="component" value="Unassembled WGS sequence"/>
</dbReference>
<dbReference type="EMBL" id="BAAANC010000003">
    <property type="protein sequence ID" value="GAA1547204.1"/>
    <property type="molecule type" value="Genomic_DNA"/>
</dbReference>
<protein>
    <recommendedName>
        <fullName evidence="3">Immunity protein 51 of polymorphic toxin system</fullName>
    </recommendedName>
</protein>
<reference evidence="1 2" key="1">
    <citation type="journal article" date="2019" name="Int. J. Syst. Evol. Microbiol.">
        <title>The Global Catalogue of Microorganisms (GCM) 10K type strain sequencing project: providing services to taxonomists for standard genome sequencing and annotation.</title>
        <authorList>
            <consortium name="The Broad Institute Genomics Platform"/>
            <consortium name="The Broad Institute Genome Sequencing Center for Infectious Disease"/>
            <person name="Wu L."/>
            <person name="Ma J."/>
        </authorList>
    </citation>
    <scope>NUCLEOTIDE SEQUENCE [LARGE SCALE GENOMIC DNA]</scope>
    <source>
        <strain evidence="1 2">JCM 14303</strain>
    </source>
</reference>
<evidence type="ECO:0008006" key="3">
    <source>
        <dbReference type="Google" id="ProtNLM"/>
    </source>
</evidence>
<organism evidence="1 2">
    <name type="scientific">Kribbella lupini</name>
    <dbReference type="NCBI Taxonomy" id="291602"/>
    <lineage>
        <taxon>Bacteria</taxon>
        <taxon>Bacillati</taxon>
        <taxon>Actinomycetota</taxon>
        <taxon>Actinomycetes</taxon>
        <taxon>Propionibacteriales</taxon>
        <taxon>Kribbellaceae</taxon>
        <taxon>Kribbella</taxon>
    </lineage>
</organism>
<gene>
    <name evidence="1" type="ORF">GCM10009741_58510</name>
</gene>
<sequence length="105" mass="11588">MTDLFLVKGNDGRDLWVAAVIDEDVWTYVANTGKFHRNEGARDDYFFLHELEYQDIGVAEAQQLIAAGVGAVDETKYPDITTAWHQDPDALPADTVFAATIADLG</sequence>
<dbReference type="RefSeq" id="WP_344179858.1">
    <property type="nucleotide sequence ID" value="NZ_BAAANC010000003.1"/>
</dbReference>
<proteinExistence type="predicted"/>
<evidence type="ECO:0000313" key="1">
    <source>
        <dbReference type="EMBL" id="GAA1547204.1"/>
    </source>
</evidence>